<accession>A0A2B9DIB0</accession>
<dbReference type="EMBL" id="NUHO01000059">
    <property type="protein sequence ID" value="PGM92438.1"/>
    <property type="molecule type" value="Genomic_DNA"/>
</dbReference>
<dbReference type="Pfam" id="PF04101">
    <property type="entry name" value="Glyco_tran_28_C"/>
    <property type="match status" value="1"/>
</dbReference>
<name>A0A2B9DIB0_BACCE</name>
<dbReference type="InterPro" id="IPR029044">
    <property type="entry name" value="Nucleotide-diphossugar_trans"/>
</dbReference>
<dbReference type="GO" id="GO:0016787">
    <property type="term" value="F:hydrolase activity"/>
    <property type="evidence" value="ECO:0007669"/>
    <property type="project" value="UniProtKB-KW"/>
</dbReference>
<evidence type="ECO:0000259" key="1">
    <source>
        <dbReference type="Pfam" id="PF04101"/>
    </source>
</evidence>
<dbReference type="SUPFAM" id="SSF53448">
    <property type="entry name" value="Nucleotide-diphospho-sugar transferases"/>
    <property type="match status" value="1"/>
</dbReference>
<gene>
    <name evidence="2" type="ORF">CN958_15695</name>
</gene>
<evidence type="ECO:0000313" key="3">
    <source>
        <dbReference type="Proteomes" id="UP000222054"/>
    </source>
</evidence>
<dbReference type="Proteomes" id="UP000222054">
    <property type="component" value="Unassembled WGS sequence"/>
</dbReference>
<evidence type="ECO:0000313" key="2">
    <source>
        <dbReference type="EMBL" id="PGM92438.1"/>
    </source>
</evidence>
<sequence>MNKQKVVAIIPARGGSKGIPRKNIRLLNGKPLISYAIEVAKKSSLIDKVVVSTDDAEISNIARQYGAEVLMRPDNISNDEVPLDPVIHYTVEKLEEDLEENYDIVVTIQPTSPLLSLVTLENVIQKIIKENYDTVLTGLDDRHLSWRLEEDKFIPNFKERKNRQYLPGEFRESGAVFATKRKYITPTNRMGETITIYIVGSEESIDIDSYTDWWVAEKLLKRKKVVIRVDGYRDIGLGHIYRTLTLAHNIFDHEVIFLMDKQYSLGINLIEKQNFKVELFEQEPLTKIREISPDIIINDILDTSADYMLELKNMGIRIYNFEDLGLGAEYADGVFNALYPGNVPVKYFYTGENYYCARPDFINSPTKAIKENVNKVLITFGGTDPNNLTKKTLDAIVNMSSEFEITIVLGPGYKYKDAIFKDIDNYSRVINVHTEINNMAEFMLDADVIFSSAGRTMYEIAMIGTPAIIISQNYRELTHLFGHNYNGFINLGIHHEAKEDIIQQSLERLMKDQQLRQMMNNRMLQHDLKRGIERVLSIIFN</sequence>
<comment type="caution">
    <text evidence="2">The sequence shown here is derived from an EMBL/GenBank/DDBJ whole genome shotgun (WGS) entry which is preliminary data.</text>
</comment>
<keyword evidence="2" id="KW-0378">Hydrolase</keyword>
<dbReference type="InterPro" id="IPR007235">
    <property type="entry name" value="Glyco_trans_28_C"/>
</dbReference>
<dbReference type="GO" id="GO:0008781">
    <property type="term" value="F:N-acylneuraminate cytidylyltransferase activity"/>
    <property type="evidence" value="ECO:0007669"/>
    <property type="project" value="TreeGrafter"/>
</dbReference>
<proteinExistence type="predicted"/>
<dbReference type="Gene3D" id="3.40.50.2000">
    <property type="entry name" value="Glycogen Phosphorylase B"/>
    <property type="match status" value="1"/>
</dbReference>
<dbReference type="InterPro" id="IPR003329">
    <property type="entry name" value="Cytidylyl_trans"/>
</dbReference>
<dbReference type="SUPFAM" id="SSF53756">
    <property type="entry name" value="UDP-Glycosyltransferase/glycogen phosphorylase"/>
    <property type="match status" value="1"/>
</dbReference>
<dbReference type="InterPro" id="IPR050793">
    <property type="entry name" value="CMP-NeuNAc_synthase"/>
</dbReference>
<dbReference type="Pfam" id="PF02348">
    <property type="entry name" value="CTP_transf_3"/>
    <property type="match status" value="1"/>
</dbReference>
<dbReference type="GO" id="GO:0016758">
    <property type="term" value="F:hexosyltransferase activity"/>
    <property type="evidence" value="ECO:0007669"/>
    <property type="project" value="InterPro"/>
</dbReference>
<dbReference type="Gene3D" id="3.90.550.10">
    <property type="entry name" value="Spore Coat Polysaccharide Biosynthesis Protein SpsA, Chain A"/>
    <property type="match status" value="1"/>
</dbReference>
<organism evidence="2 3">
    <name type="scientific">Bacillus cereus</name>
    <dbReference type="NCBI Taxonomy" id="1396"/>
    <lineage>
        <taxon>Bacteria</taxon>
        <taxon>Bacillati</taxon>
        <taxon>Bacillota</taxon>
        <taxon>Bacilli</taxon>
        <taxon>Bacillales</taxon>
        <taxon>Bacillaceae</taxon>
        <taxon>Bacillus</taxon>
        <taxon>Bacillus cereus group</taxon>
    </lineage>
</organism>
<dbReference type="AlphaFoldDB" id="A0A2B9DIB0"/>
<dbReference type="PANTHER" id="PTHR21485">
    <property type="entry name" value="HAD SUPERFAMILY MEMBERS CMAS AND KDSC"/>
    <property type="match status" value="1"/>
</dbReference>
<reference evidence="2 3" key="1">
    <citation type="submission" date="2017-09" db="EMBL/GenBank/DDBJ databases">
        <title>Large-scale bioinformatics analysis of Bacillus genomes uncovers conserved roles of natural products in bacterial physiology.</title>
        <authorList>
            <consortium name="Agbiome Team Llc"/>
            <person name="Bleich R.M."/>
            <person name="Grubbs K.J."/>
            <person name="Santa Maria K.C."/>
            <person name="Allen S.E."/>
            <person name="Farag S."/>
            <person name="Shank E.A."/>
            <person name="Bowers A."/>
        </authorList>
    </citation>
    <scope>NUCLEOTIDE SEQUENCE [LARGE SCALE GENOMIC DNA]</scope>
    <source>
        <strain evidence="2 3">AFS053130</strain>
    </source>
</reference>
<dbReference type="Gene3D" id="3.40.50.11190">
    <property type="match status" value="1"/>
</dbReference>
<protein>
    <submittedName>
        <fullName evidence="2">UDP-2,4-diacetamido-2,4, 6-trideoxy-beta-L-altropyranose hydrolase</fullName>
    </submittedName>
</protein>
<dbReference type="PANTHER" id="PTHR21485:SF6">
    <property type="entry name" value="N-ACYLNEURAMINATE CYTIDYLYLTRANSFERASE-RELATED"/>
    <property type="match status" value="1"/>
</dbReference>
<dbReference type="RefSeq" id="WP_098777500.1">
    <property type="nucleotide sequence ID" value="NZ_NUHO01000059.1"/>
</dbReference>
<dbReference type="CDD" id="cd02513">
    <property type="entry name" value="CMP-NeuAc_Synthase"/>
    <property type="match status" value="1"/>
</dbReference>
<feature type="domain" description="Glycosyl transferase family 28 C-terminal" evidence="1">
    <location>
        <begin position="387"/>
        <end position="528"/>
    </location>
</feature>